<name>A0AAN9P766_CROPI</name>
<evidence type="ECO:0000313" key="2">
    <source>
        <dbReference type="Proteomes" id="UP001372338"/>
    </source>
</evidence>
<organism evidence="1 2">
    <name type="scientific">Crotalaria pallida</name>
    <name type="common">Smooth rattlebox</name>
    <name type="synonym">Crotalaria striata</name>
    <dbReference type="NCBI Taxonomy" id="3830"/>
    <lineage>
        <taxon>Eukaryota</taxon>
        <taxon>Viridiplantae</taxon>
        <taxon>Streptophyta</taxon>
        <taxon>Embryophyta</taxon>
        <taxon>Tracheophyta</taxon>
        <taxon>Spermatophyta</taxon>
        <taxon>Magnoliopsida</taxon>
        <taxon>eudicotyledons</taxon>
        <taxon>Gunneridae</taxon>
        <taxon>Pentapetalae</taxon>
        <taxon>rosids</taxon>
        <taxon>fabids</taxon>
        <taxon>Fabales</taxon>
        <taxon>Fabaceae</taxon>
        <taxon>Papilionoideae</taxon>
        <taxon>50 kb inversion clade</taxon>
        <taxon>genistoids sensu lato</taxon>
        <taxon>core genistoids</taxon>
        <taxon>Crotalarieae</taxon>
        <taxon>Crotalaria</taxon>
    </lineage>
</organism>
<accession>A0AAN9P766</accession>
<protein>
    <submittedName>
        <fullName evidence="1">Uncharacterized protein</fullName>
    </submittedName>
</protein>
<proteinExistence type="predicted"/>
<gene>
    <name evidence="1" type="ORF">RIF29_00692</name>
</gene>
<dbReference type="Proteomes" id="UP001372338">
    <property type="component" value="Unassembled WGS sequence"/>
</dbReference>
<dbReference type="AlphaFoldDB" id="A0AAN9P766"/>
<keyword evidence="2" id="KW-1185">Reference proteome</keyword>
<comment type="caution">
    <text evidence="1">The sequence shown here is derived from an EMBL/GenBank/DDBJ whole genome shotgun (WGS) entry which is preliminary data.</text>
</comment>
<reference evidence="1 2" key="1">
    <citation type="submission" date="2024-01" db="EMBL/GenBank/DDBJ databases">
        <title>The genomes of 5 underutilized Papilionoideae crops provide insights into root nodulation and disease resistanc.</title>
        <authorList>
            <person name="Yuan L."/>
        </authorList>
    </citation>
    <scope>NUCLEOTIDE SEQUENCE [LARGE SCALE GENOMIC DNA]</scope>
    <source>
        <strain evidence="1">ZHUSHIDOU_FW_LH</strain>
        <tissue evidence="1">Leaf</tissue>
    </source>
</reference>
<sequence length="93" mass="10718">MDEMLHLSNLPVVCKEKKVSKVAILVPPRQQNEVVGWNFGGCIIIRFSFYIILIHHNSISISLNQHNTSSSSYRFSFSLFHLVSQYEFAIAKY</sequence>
<dbReference type="EMBL" id="JAYWIO010000001">
    <property type="protein sequence ID" value="KAK7287417.1"/>
    <property type="molecule type" value="Genomic_DNA"/>
</dbReference>
<evidence type="ECO:0000313" key="1">
    <source>
        <dbReference type="EMBL" id="KAK7287417.1"/>
    </source>
</evidence>